<evidence type="ECO:0000256" key="3">
    <source>
        <dbReference type="ARBA" id="ARBA00022596"/>
    </source>
</evidence>
<sequence length="155" mass="17696">MAPGTDMLHIEKVVSNPFSLTGKEKDVLDIEWYETEKHLLRRSTRSGKEVAIRKNNRIPLEDGDVIWMDDSAYICINILPCECIVIRPANMYEMGVVCFEIGNRHIPVCIEENRVSVAYEGALFTLLERGGFTPEIVEKKLLKPLRLLSRAMFKG</sequence>
<dbReference type="HAMAP" id="MF_00822">
    <property type="entry name" value="UreE"/>
    <property type="match status" value="1"/>
</dbReference>
<feature type="domain" description="UreE urease accessory N-terminal" evidence="6">
    <location>
        <begin position="23"/>
        <end position="74"/>
    </location>
</feature>
<name>A0ABT3IEW2_9BACT</name>
<dbReference type="SUPFAM" id="SSF69737">
    <property type="entry name" value="Urease metallochaperone UreE, C-terminal domain"/>
    <property type="match status" value="1"/>
</dbReference>
<dbReference type="InterPro" id="IPR004029">
    <property type="entry name" value="UreE_N"/>
</dbReference>
<dbReference type="CDD" id="cd00571">
    <property type="entry name" value="UreE"/>
    <property type="match status" value="1"/>
</dbReference>
<keyword evidence="3 5" id="KW-0533">Nickel</keyword>
<comment type="subcellular location">
    <subcellularLocation>
        <location evidence="1 5">Cytoplasm</location>
    </subcellularLocation>
</comment>
<evidence type="ECO:0000259" key="7">
    <source>
        <dbReference type="Pfam" id="PF05194"/>
    </source>
</evidence>
<dbReference type="EMBL" id="JAPDNS010000001">
    <property type="protein sequence ID" value="MCW3482493.1"/>
    <property type="molecule type" value="Genomic_DNA"/>
</dbReference>
<protein>
    <recommendedName>
        <fullName evidence="5">Urease accessory protein UreE</fullName>
    </recommendedName>
</protein>
<dbReference type="Pfam" id="PF02814">
    <property type="entry name" value="UreE_N"/>
    <property type="match status" value="1"/>
</dbReference>
<dbReference type="InterPro" id="IPR012406">
    <property type="entry name" value="UreE"/>
</dbReference>
<evidence type="ECO:0000313" key="8">
    <source>
        <dbReference type="EMBL" id="MCW3482493.1"/>
    </source>
</evidence>
<keyword evidence="4 5" id="KW-0143">Chaperone</keyword>
<dbReference type="Gene3D" id="2.60.260.20">
    <property type="entry name" value="Urease metallochaperone UreE, N-terminal domain"/>
    <property type="match status" value="1"/>
</dbReference>
<evidence type="ECO:0000256" key="1">
    <source>
        <dbReference type="ARBA" id="ARBA00004496"/>
    </source>
</evidence>
<dbReference type="InterPro" id="IPR036118">
    <property type="entry name" value="UreE_N_sf"/>
</dbReference>
<comment type="caution">
    <text evidence="8">The sequence shown here is derived from an EMBL/GenBank/DDBJ whole genome shotgun (WGS) entry which is preliminary data.</text>
</comment>
<dbReference type="InterPro" id="IPR007864">
    <property type="entry name" value="UreE_C_dom"/>
</dbReference>
<accession>A0ABT3IEW2</accession>
<dbReference type="PIRSF" id="PIRSF036402">
    <property type="entry name" value="Ureas_acces_UreE"/>
    <property type="match status" value="1"/>
</dbReference>
<evidence type="ECO:0000256" key="5">
    <source>
        <dbReference type="HAMAP-Rule" id="MF_00822"/>
    </source>
</evidence>
<keyword evidence="9" id="KW-1185">Reference proteome</keyword>
<feature type="domain" description="Urease accessory protein UreE C-terminal" evidence="7">
    <location>
        <begin position="83"/>
        <end position="135"/>
    </location>
</feature>
<evidence type="ECO:0000313" key="9">
    <source>
        <dbReference type="Proteomes" id="UP001207742"/>
    </source>
</evidence>
<organism evidence="8 9">
    <name type="scientific">Chitinophaga nivalis</name>
    <dbReference type="NCBI Taxonomy" id="2991709"/>
    <lineage>
        <taxon>Bacteria</taxon>
        <taxon>Pseudomonadati</taxon>
        <taxon>Bacteroidota</taxon>
        <taxon>Chitinophagia</taxon>
        <taxon>Chitinophagales</taxon>
        <taxon>Chitinophagaceae</taxon>
        <taxon>Chitinophaga</taxon>
    </lineage>
</organism>
<evidence type="ECO:0000259" key="6">
    <source>
        <dbReference type="Pfam" id="PF02814"/>
    </source>
</evidence>
<gene>
    <name evidence="5" type="primary">ureE</name>
    <name evidence="8" type="ORF">OL497_01180</name>
</gene>
<comment type="similarity">
    <text evidence="5">Belongs to the UreE family.</text>
</comment>
<reference evidence="8 9" key="1">
    <citation type="submission" date="2022-10" db="EMBL/GenBank/DDBJ databases">
        <title>Chitinophaga nivalis PC15 sp. nov., isolated from Pyeongchang county, South Korea.</title>
        <authorList>
            <person name="Trinh H.N."/>
        </authorList>
    </citation>
    <scope>NUCLEOTIDE SEQUENCE [LARGE SCALE GENOMIC DNA]</scope>
    <source>
        <strain evidence="8 9">PC14</strain>
    </source>
</reference>
<dbReference type="RefSeq" id="WP_264726916.1">
    <property type="nucleotide sequence ID" value="NZ_JAPDNR010000001.1"/>
</dbReference>
<keyword evidence="2 5" id="KW-0963">Cytoplasm</keyword>
<comment type="function">
    <text evidence="5">Involved in urease metallocenter assembly. Binds nickel. Probably functions as a nickel donor during metallocenter assembly.</text>
</comment>
<evidence type="ECO:0000256" key="4">
    <source>
        <dbReference type="ARBA" id="ARBA00023186"/>
    </source>
</evidence>
<dbReference type="Gene3D" id="3.30.70.790">
    <property type="entry name" value="UreE, C-terminal domain"/>
    <property type="match status" value="1"/>
</dbReference>
<dbReference type="SUPFAM" id="SSF69287">
    <property type="entry name" value="Urease metallochaperone UreE, N-terminal domain"/>
    <property type="match status" value="1"/>
</dbReference>
<evidence type="ECO:0000256" key="2">
    <source>
        <dbReference type="ARBA" id="ARBA00022490"/>
    </source>
</evidence>
<proteinExistence type="inferred from homology"/>
<dbReference type="Proteomes" id="UP001207742">
    <property type="component" value="Unassembled WGS sequence"/>
</dbReference>
<dbReference type="Pfam" id="PF05194">
    <property type="entry name" value="UreE_C"/>
    <property type="match status" value="1"/>
</dbReference>